<feature type="domain" description="Ketopantoate reductase C-terminal" evidence="1">
    <location>
        <begin position="22"/>
        <end position="49"/>
    </location>
</feature>
<dbReference type="AlphaFoldDB" id="X1NFW1"/>
<dbReference type="Gene3D" id="1.10.1040.10">
    <property type="entry name" value="N-(1-d-carboxylethyl)-l-norvaline Dehydrogenase, domain 2"/>
    <property type="match status" value="1"/>
</dbReference>
<accession>X1NFW1</accession>
<gene>
    <name evidence="2" type="ORF">S06H3_14065</name>
</gene>
<reference evidence="2" key="1">
    <citation type="journal article" date="2014" name="Front. Microbiol.">
        <title>High frequency of phylogenetically diverse reductive dehalogenase-homologous genes in deep subseafloor sedimentary metagenomes.</title>
        <authorList>
            <person name="Kawai M."/>
            <person name="Futagami T."/>
            <person name="Toyoda A."/>
            <person name="Takaki Y."/>
            <person name="Nishi S."/>
            <person name="Hori S."/>
            <person name="Arai W."/>
            <person name="Tsubouchi T."/>
            <person name="Morono Y."/>
            <person name="Uchiyama I."/>
            <person name="Ito T."/>
            <person name="Fujiyama A."/>
            <person name="Inagaki F."/>
            <person name="Takami H."/>
        </authorList>
    </citation>
    <scope>NUCLEOTIDE SEQUENCE</scope>
    <source>
        <strain evidence="2">Expedition CK06-06</strain>
    </source>
</reference>
<sequence>IRNILSGFISKGRGGKLKDLDEIDYYNGGVVKLGKRIGVETLVNEKVYKRALEKLEIK</sequence>
<dbReference type="Pfam" id="PF08546">
    <property type="entry name" value="ApbA_C"/>
    <property type="match status" value="1"/>
</dbReference>
<evidence type="ECO:0000313" key="2">
    <source>
        <dbReference type="EMBL" id="GAI17549.1"/>
    </source>
</evidence>
<evidence type="ECO:0000259" key="1">
    <source>
        <dbReference type="Pfam" id="PF08546"/>
    </source>
</evidence>
<name>X1NFW1_9ZZZZ</name>
<proteinExistence type="predicted"/>
<dbReference type="EMBL" id="BARV01006874">
    <property type="protein sequence ID" value="GAI17549.1"/>
    <property type="molecule type" value="Genomic_DNA"/>
</dbReference>
<dbReference type="InterPro" id="IPR013328">
    <property type="entry name" value="6PGD_dom2"/>
</dbReference>
<dbReference type="InterPro" id="IPR013752">
    <property type="entry name" value="KPA_reductase"/>
</dbReference>
<organism evidence="2">
    <name type="scientific">marine sediment metagenome</name>
    <dbReference type="NCBI Taxonomy" id="412755"/>
    <lineage>
        <taxon>unclassified sequences</taxon>
        <taxon>metagenomes</taxon>
        <taxon>ecological metagenomes</taxon>
    </lineage>
</organism>
<protein>
    <recommendedName>
        <fullName evidence="1">Ketopantoate reductase C-terminal domain-containing protein</fullName>
    </recommendedName>
</protein>
<comment type="caution">
    <text evidence="2">The sequence shown here is derived from an EMBL/GenBank/DDBJ whole genome shotgun (WGS) entry which is preliminary data.</text>
</comment>
<feature type="non-terminal residue" evidence="2">
    <location>
        <position position="1"/>
    </location>
</feature>